<comment type="caution">
    <text evidence="2">The sequence shown here is derived from an EMBL/GenBank/DDBJ whole genome shotgun (WGS) entry which is preliminary data.</text>
</comment>
<dbReference type="Pfam" id="PF12146">
    <property type="entry name" value="Hydrolase_4"/>
    <property type="match status" value="1"/>
</dbReference>
<dbReference type="RefSeq" id="WP_204204906.1">
    <property type="nucleotide sequence ID" value="NZ_JAFELM010000043.1"/>
</dbReference>
<evidence type="ECO:0000259" key="1">
    <source>
        <dbReference type="Pfam" id="PF12146"/>
    </source>
</evidence>
<feature type="domain" description="Serine aminopeptidase S33" evidence="1">
    <location>
        <begin position="101"/>
        <end position="212"/>
    </location>
</feature>
<name>A0ABS2DP88_9BACI</name>
<accession>A0ABS2DP88</accession>
<dbReference type="SUPFAM" id="SSF53474">
    <property type="entry name" value="alpha/beta-Hydrolases"/>
    <property type="match status" value="1"/>
</dbReference>
<dbReference type="Proteomes" id="UP001518925">
    <property type="component" value="Unassembled WGS sequence"/>
</dbReference>
<sequence length="321" mass="35997">MKRKLGKISLVLVLLLIVVLGVAGNYFYQVAINRGEEGPDLHGGGESVAVASLLETEEQQNRLAELMEWTDQQDFNIVKIQSYDGLTLKGRYLENPDSNGKVVILAHGYRGNSEQMPGITKYYYDLGYDVLKPDARGHGDSEGDYIGYGWHDRKDYVNWVEFLTDEKKKHSIFLHGFSMGAATVLMTSGEELPPEVKGIIADSGYTSVKDELTHQLKYMYQLPAFPIMEVTSFVTKIRAGYSFEEASAVEAVKKNTLPLFIIHGDQDDLVPTSMADEIYDVATSEKELWIVEGAGHTEAYTIAEEEYKEKLKKFLANSIQN</sequence>
<keyword evidence="3" id="KW-1185">Reference proteome</keyword>
<dbReference type="PANTHER" id="PTHR43358">
    <property type="entry name" value="ALPHA/BETA-HYDROLASE"/>
    <property type="match status" value="1"/>
</dbReference>
<proteinExistence type="predicted"/>
<keyword evidence="2" id="KW-0378">Hydrolase</keyword>
<dbReference type="InterPro" id="IPR022742">
    <property type="entry name" value="Hydrolase_4"/>
</dbReference>
<reference evidence="2 3" key="1">
    <citation type="submission" date="2021-02" db="EMBL/GenBank/DDBJ databases">
        <title>Bacillus sp. RD4P76, an endophyte from a halophyte.</title>
        <authorList>
            <person name="Sun J.-Q."/>
        </authorList>
    </citation>
    <scope>NUCLEOTIDE SEQUENCE [LARGE SCALE GENOMIC DNA]</scope>
    <source>
        <strain evidence="2 3">RD4P76</strain>
    </source>
</reference>
<dbReference type="InterPro" id="IPR029058">
    <property type="entry name" value="AB_hydrolase_fold"/>
</dbReference>
<evidence type="ECO:0000313" key="2">
    <source>
        <dbReference type="EMBL" id="MBM6619451.1"/>
    </source>
</evidence>
<organism evidence="2 3">
    <name type="scientific">Bacillus suaedaesalsae</name>
    <dbReference type="NCBI Taxonomy" id="2810349"/>
    <lineage>
        <taxon>Bacteria</taxon>
        <taxon>Bacillati</taxon>
        <taxon>Bacillota</taxon>
        <taxon>Bacilli</taxon>
        <taxon>Bacillales</taxon>
        <taxon>Bacillaceae</taxon>
        <taxon>Bacillus</taxon>
    </lineage>
</organism>
<dbReference type="GO" id="GO:0016787">
    <property type="term" value="F:hydrolase activity"/>
    <property type="evidence" value="ECO:0007669"/>
    <property type="project" value="UniProtKB-KW"/>
</dbReference>
<dbReference type="EMBL" id="JAFELM010000043">
    <property type="protein sequence ID" value="MBM6619451.1"/>
    <property type="molecule type" value="Genomic_DNA"/>
</dbReference>
<dbReference type="PANTHER" id="PTHR43358:SF4">
    <property type="entry name" value="ALPHA_BETA HYDROLASE FOLD-1 DOMAIN-CONTAINING PROTEIN"/>
    <property type="match status" value="1"/>
</dbReference>
<protein>
    <submittedName>
        <fullName evidence="2">Alpha/beta hydrolase</fullName>
    </submittedName>
</protein>
<dbReference type="InterPro" id="IPR052920">
    <property type="entry name" value="DNA-binding_regulatory"/>
</dbReference>
<dbReference type="Gene3D" id="3.40.50.1820">
    <property type="entry name" value="alpha/beta hydrolase"/>
    <property type="match status" value="1"/>
</dbReference>
<evidence type="ECO:0000313" key="3">
    <source>
        <dbReference type="Proteomes" id="UP001518925"/>
    </source>
</evidence>
<gene>
    <name evidence="2" type="ORF">JR050_17455</name>
</gene>